<name>A0AAV5DFL1_ELECO</name>
<accession>A0AAV5DFL1</accession>
<proteinExistence type="predicted"/>
<evidence type="ECO:0000313" key="2">
    <source>
        <dbReference type="EMBL" id="GJN09809.1"/>
    </source>
</evidence>
<dbReference type="AlphaFoldDB" id="A0AAV5DFL1"/>
<dbReference type="Proteomes" id="UP001054889">
    <property type="component" value="Unassembled WGS sequence"/>
</dbReference>
<protein>
    <submittedName>
        <fullName evidence="2">Uncharacterized protein</fullName>
    </submittedName>
</protein>
<keyword evidence="3" id="KW-1185">Reference proteome</keyword>
<comment type="caution">
    <text evidence="2">The sequence shown here is derived from an EMBL/GenBank/DDBJ whole genome shotgun (WGS) entry which is preliminary data.</text>
</comment>
<sequence length="184" mass="20480">MASVANLPSKSYSDMSLRELIDLLKARLEAKESANRAAVLGQPVMVVPAPKKKKRLKCGAVLVQTVAVVLEASSSLFLAAPNVPLRRKKTKKQEGYCCTITSISKSSTNGVPLVVWSTAKMHTQTQSFHPSCSHTMQKQEKRSSQQRRSLLSPWTIVARSLLIFVQQHRREFFLSAWGYQGLQP</sequence>
<evidence type="ECO:0000313" key="3">
    <source>
        <dbReference type="Proteomes" id="UP001054889"/>
    </source>
</evidence>
<feature type="compositionally biased region" description="Polar residues" evidence="1">
    <location>
        <begin position="127"/>
        <end position="136"/>
    </location>
</feature>
<reference evidence="2" key="2">
    <citation type="submission" date="2021-12" db="EMBL/GenBank/DDBJ databases">
        <title>Resequencing data analysis of finger millet.</title>
        <authorList>
            <person name="Hatakeyama M."/>
            <person name="Aluri S."/>
            <person name="Balachadran M.T."/>
            <person name="Sivarajan S.R."/>
            <person name="Poveda L."/>
            <person name="Shimizu-Inatsugi R."/>
            <person name="Schlapbach R."/>
            <person name="Sreeman S.M."/>
            <person name="Shimizu K.K."/>
        </authorList>
    </citation>
    <scope>NUCLEOTIDE SEQUENCE</scope>
</reference>
<evidence type="ECO:0000256" key="1">
    <source>
        <dbReference type="SAM" id="MobiDB-lite"/>
    </source>
</evidence>
<gene>
    <name evidence="2" type="primary">ga27849</name>
    <name evidence="2" type="ORF">PR202_ga27849</name>
</gene>
<dbReference type="EMBL" id="BQKI01000017">
    <property type="protein sequence ID" value="GJN09809.1"/>
    <property type="molecule type" value="Genomic_DNA"/>
</dbReference>
<organism evidence="2 3">
    <name type="scientific">Eleusine coracana subsp. coracana</name>
    <dbReference type="NCBI Taxonomy" id="191504"/>
    <lineage>
        <taxon>Eukaryota</taxon>
        <taxon>Viridiplantae</taxon>
        <taxon>Streptophyta</taxon>
        <taxon>Embryophyta</taxon>
        <taxon>Tracheophyta</taxon>
        <taxon>Spermatophyta</taxon>
        <taxon>Magnoliopsida</taxon>
        <taxon>Liliopsida</taxon>
        <taxon>Poales</taxon>
        <taxon>Poaceae</taxon>
        <taxon>PACMAD clade</taxon>
        <taxon>Chloridoideae</taxon>
        <taxon>Cynodonteae</taxon>
        <taxon>Eleusininae</taxon>
        <taxon>Eleusine</taxon>
    </lineage>
</organism>
<reference evidence="2" key="1">
    <citation type="journal article" date="2018" name="DNA Res.">
        <title>Multiple hybrid de novo genome assembly of finger millet, an orphan allotetraploid crop.</title>
        <authorList>
            <person name="Hatakeyama M."/>
            <person name="Aluri S."/>
            <person name="Balachadran M.T."/>
            <person name="Sivarajan S.R."/>
            <person name="Patrignani A."/>
            <person name="Gruter S."/>
            <person name="Poveda L."/>
            <person name="Shimizu-Inatsugi R."/>
            <person name="Baeten J."/>
            <person name="Francoijs K.J."/>
            <person name="Nataraja K.N."/>
            <person name="Reddy Y.A.N."/>
            <person name="Phadnis S."/>
            <person name="Ravikumar R.L."/>
            <person name="Schlapbach R."/>
            <person name="Sreeman S.M."/>
            <person name="Shimizu K.K."/>
        </authorList>
    </citation>
    <scope>NUCLEOTIDE SEQUENCE</scope>
</reference>
<feature type="region of interest" description="Disordered" evidence="1">
    <location>
        <begin position="127"/>
        <end position="146"/>
    </location>
</feature>